<keyword evidence="3 5" id="KW-0378">Hydrolase</keyword>
<dbReference type="Gene3D" id="2.60.120.380">
    <property type="match status" value="1"/>
</dbReference>
<dbReference type="InterPro" id="IPR013783">
    <property type="entry name" value="Ig-like_fold"/>
</dbReference>
<organism evidence="5 6">
    <name type="scientific">Lapidilactobacillus mulanensis</name>
    <dbReference type="NCBI Taxonomy" id="2485999"/>
    <lineage>
        <taxon>Bacteria</taxon>
        <taxon>Bacillati</taxon>
        <taxon>Bacillota</taxon>
        <taxon>Bacilli</taxon>
        <taxon>Lactobacillales</taxon>
        <taxon>Lactobacillaceae</taxon>
        <taxon>Lapidilactobacillus</taxon>
    </lineage>
</organism>
<dbReference type="Gene3D" id="3.40.50.1700">
    <property type="entry name" value="Glycoside hydrolase family 3 C-terminal domain"/>
    <property type="match status" value="1"/>
</dbReference>
<dbReference type="InterPro" id="IPR036962">
    <property type="entry name" value="Glyco_hydro_3_N_sf"/>
</dbReference>
<dbReference type="InterPro" id="IPR044993">
    <property type="entry name" value="BXL"/>
</dbReference>
<dbReference type="SUPFAM" id="SSF51445">
    <property type="entry name" value="(Trans)glycosidases"/>
    <property type="match status" value="1"/>
</dbReference>
<dbReference type="InterPro" id="IPR026891">
    <property type="entry name" value="Fn3-like"/>
</dbReference>
<dbReference type="Pfam" id="PF00933">
    <property type="entry name" value="Glyco_hydro_3"/>
    <property type="match status" value="1"/>
</dbReference>
<evidence type="ECO:0000256" key="2">
    <source>
        <dbReference type="ARBA" id="ARBA00022729"/>
    </source>
</evidence>
<comment type="caution">
    <text evidence="5">The sequence shown here is derived from an EMBL/GenBank/DDBJ whole genome shotgun (WGS) entry which is preliminary data.</text>
</comment>
<evidence type="ECO:0000256" key="1">
    <source>
        <dbReference type="ARBA" id="ARBA00005336"/>
    </source>
</evidence>
<evidence type="ECO:0000313" key="6">
    <source>
        <dbReference type="Proteomes" id="UP001597244"/>
    </source>
</evidence>
<dbReference type="InterPro" id="IPR017853">
    <property type="entry name" value="GH"/>
</dbReference>
<dbReference type="SUPFAM" id="SSF52279">
    <property type="entry name" value="Beta-D-glucan exohydrolase, C-terminal domain"/>
    <property type="match status" value="1"/>
</dbReference>
<dbReference type="SMART" id="SM01217">
    <property type="entry name" value="Fn3_like"/>
    <property type="match status" value="1"/>
</dbReference>
<protein>
    <submittedName>
        <fullName evidence="5">Glycoside hydrolase family 3 C-terminal domain-containing protein</fullName>
    </submittedName>
</protein>
<reference evidence="6" key="1">
    <citation type="journal article" date="2019" name="Int. J. Syst. Evol. Microbiol.">
        <title>The Global Catalogue of Microorganisms (GCM) 10K type strain sequencing project: providing services to taxonomists for standard genome sequencing and annotation.</title>
        <authorList>
            <consortium name="The Broad Institute Genomics Platform"/>
            <consortium name="The Broad Institute Genome Sequencing Center for Infectious Disease"/>
            <person name="Wu L."/>
            <person name="Ma J."/>
        </authorList>
    </citation>
    <scope>NUCLEOTIDE SEQUENCE [LARGE SCALE GENOMIC DNA]</scope>
    <source>
        <strain evidence="6">CCM 8951</strain>
    </source>
</reference>
<dbReference type="Pfam" id="PF01915">
    <property type="entry name" value="Glyco_hydro_3_C"/>
    <property type="match status" value="1"/>
</dbReference>
<dbReference type="PANTHER" id="PTHR42721">
    <property type="entry name" value="SUGAR HYDROLASE-RELATED"/>
    <property type="match status" value="1"/>
</dbReference>
<dbReference type="Proteomes" id="UP001597244">
    <property type="component" value="Unassembled WGS sequence"/>
</dbReference>
<dbReference type="InterPro" id="IPR001764">
    <property type="entry name" value="Glyco_hydro_3_N"/>
</dbReference>
<dbReference type="Pfam" id="PF14310">
    <property type="entry name" value="Fn3-like"/>
    <property type="match status" value="1"/>
</dbReference>
<sequence length="902" mass="102282">MDESEKQAINIVAQLSLDEKIGLMTRSQRPVPRFGLKAYHIGGEAAHGIVAREDYQTTSFPIPLTFSQTWNPELLKKVGSVISDEARALYNTTGQDRWLTPWAPTIDLERDPFWGRNEEGYGEDPYLTGTISVGLIKGIQNEAMDGSLKAVAAPKHFYANNNEQERGSRSNSITERMKHEYYLKPFMLAFRDGGAQSMMTAYSGINGIPAMESPDVRDYVKQKWQMKGFIVTDGGAPSINIDDYHYYDQMYEVVADALHKGIDCFVDEPETIEPAIKEAYQRGLITDNIIDQAVVNILKVRIRLGQLTDSTVYDDLNENDIGTKSSDELVKDVYAQGTVLLENHYQALPIHNSERILLTGPIADRFYRDWYATTPMNTETLLDALSKQHDSNITYVNSNDIVKIHLNKGYLAFLDDQAIESDRGDEFELERWGENEVFLRQVKSQRYVRMSENNKLILGNTTVYDWVIREALYLNDQNQLFGLLHEFNSDDINSMKALRPDEHNTVGRVEVIVDGLKAVEKQAKLVDKIIFVGGNQPMINGRETEDRQTLALPVSQQQLILMLQNQSAKLIGVLLTGYPFLTDKFNFDALLSTGYAGQSMGTALAEILYGKREPTGKLSQTWYDEKWHDSSIFDYDIEKSHKTYQYVNRQDVHYAFGYGLNYSGKLTLQNLRFAQDKLRVSSVLPLTIDVLNPNRNLTTDTVQIYLNFNGNDDVAARQQLIAYKKITLSAKDKVTLTFNIRLEDFSWFDPRTNGNYLPTGAGNIVAGFSSDDRQQIQPVEFINERATTRLFTEKTSAKLFDDYENIELTSRDSENTLVKIGINSKLVYKEVDLQRPTLSLRYYADEAGELQIIGDNRLLGTIEFTAKSSLQTAAINVPIGIISELKFISNQPIEILDLENLN</sequence>
<gene>
    <name evidence="5" type="ORF">ACFQ4L_10675</name>
</gene>
<keyword evidence="6" id="KW-1185">Reference proteome</keyword>
<dbReference type="RefSeq" id="WP_125577017.1">
    <property type="nucleotide sequence ID" value="NZ_JBHTOF010000104.1"/>
</dbReference>
<dbReference type="PRINTS" id="PR00133">
    <property type="entry name" value="GLHYDRLASE3"/>
</dbReference>
<dbReference type="Gene3D" id="2.60.40.10">
    <property type="entry name" value="Immunoglobulins"/>
    <property type="match status" value="1"/>
</dbReference>
<evidence type="ECO:0000256" key="3">
    <source>
        <dbReference type="ARBA" id="ARBA00022801"/>
    </source>
</evidence>
<dbReference type="GO" id="GO:0016787">
    <property type="term" value="F:hydrolase activity"/>
    <property type="evidence" value="ECO:0007669"/>
    <property type="project" value="UniProtKB-KW"/>
</dbReference>
<dbReference type="EMBL" id="JBHTOF010000104">
    <property type="protein sequence ID" value="MFD1466526.1"/>
    <property type="molecule type" value="Genomic_DNA"/>
</dbReference>
<evidence type="ECO:0000259" key="4">
    <source>
        <dbReference type="SMART" id="SM01217"/>
    </source>
</evidence>
<dbReference type="Gene3D" id="3.20.20.300">
    <property type="entry name" value="Glycoside hydrolase, family 3, N-terminal domain"/>
    <property type="match status" value="1"/>
</dbReference>
<proteinExistence type="inferred from homology"/>
<accession>A0ABW4DTK6</accession>
<dbReference type="InterPro" id="IPR036881">
    <property type="entry name" value="Glyco_hydro_3_C_sf"/>
</dbReference>
<name>A0ABW4DTK6_9LACO</name>
<evidence type="ECO:0000313" key="5">
    <source>
        <dbReference type="EMBL" id="MFD1466526.1"/>
    </source>
</evidence>
<dbReference type="InterPro" id="IPR002772">
    <property type="entry name" value="Glyco_hydro_3_C"/>
</dbReference>
<comment type="similarity">
    <text evidence="1">Belongs to the glycosyl hydrolase 3 family.</text>
</comment>
<keyword evidence="2" id="KW-0732">Signal</keyword>
<feature type="domain" description="Fibronectin type III-like" evidence="4">
    <location>
        <begin position="700"/>
        <end position="770"/>
    </location>
</feature>
<dbReference type="PANTHER" id="PTHR42721:SF3">
    <property type="entry name" value="BETA-D-XYLOSIDASE 5-RELATED"/>
    <property type="match status" value="1"/>
</dbReference>